<keyword evidence="2" id="KW-1185">Reference proteome</keyword>
<dbReference type="AlphaFoldDB" id="A0A1E7FSS8"/>
<reference evidence="1 2" key="1">
    <citation type="submission" date="2016-09" db="EMBL/GenBank/DDBJ databases">
        <title>Extensive genetic diversity and differential bi-allelic expression allows diatom success in the polar Southern Ocean.</title>
        <authorList>
            <consortium name="DOE Joint Genome Institute"/>
            <person name="Mock T."/>
            <person name="Otillar R.P."/>
            <person name="Strauss J."/>
            <person name="Dupont C."/>
            <person name="Frickenhaus S."/>
            <person name="Maumus F."/>
            <person name="Mcmullan M."/>
            <person name="Sanges R."/>
            <person name="Schmutz J."/>
            <person name="Toseland A."/>
            <person name="Valas R."/>
            <person name="Veluchamy A."/>
            <person name="Ward B.J."/>
            <person name="Allen A."/>
            <person name="Barry K."/>
            <person name="Falciatore A."/>
            <person name="Ferrante M."/>
            <person name="Fortunato A.E."/>
            <person name="Gloeckner G."/>
            <person name="Gruber A."/>
            <person name="Hipkin R."/>
            <person name="Janech M."/>
            <person name="Kroth P."/>
            <person name="Leese F."/>
            <person name="Lindquist E."/>
            <person name="Lyon B.R."/>
            <person name="Martin J."/>
            <person name="Mayer C."/>
            <person name="Parker M."/>
            <person name="Quesneville H."/>
            <person name="Raymond J."/>
            <person name="Uhlig C."/>
            <person name="Valentin K.U."/>
            <person name="Worden A.Z."/>
            <person name="Armbrust E.V."/>
            <person name="Bowler C."/>
            <person name="Green B."/>
            <person name="Moulton V."/>
            <person name="Van Oosterhout C."/>
            <person name="Grigoriev I."/>
        </authorList>
    </citation>
    <scope>NUCLEOTIDE SEQUENCE [LARGE SCALE GENOMIC DNA]</scope>
    <source>
        <strain evidence="1 2">CCMP1102</strain>
    </source>
</reference>
<proteinExistence type="predicted"/>
<evidence type="ECO:0000313" key="1">
    <source>
        <dbReference type="EMBL" id="OEU21164.1"/>
    </source>
</evidence>
<dbReference type="InParanoid" id="A0A1E7FSS8"/>
<sequence>MASDSPPSYATMLSGLPKPVRVQLTEDYHLRIQIAWIDHINTRNVAGHAVGATPSDVTNTTVPDAAAATVATPSALTVIIPESASTTIVGESPINKRKGLEQTELFTDEMETEESPTGLGKTTEEAINVDSLIVKSPTRPKKDHGITIITGHEEINYHFTKASRSLNAVIKVVVYKDEAETAPTKYLNGLQLLTTVLLMTNASQEVMDKIGVDRINKEIPNIGSRKDMITHDVIGFLTKNGTQLTEFPETETYESILTMEHDSPIIIEYAVTKHEHDSAFLPVKGWLQFCLYFRNQQLIIPFNSSANGLVLGGHFMKKKWEPKFTFEHYCTNNLHNKISPVYRTDGNTGKLIRKLLFSSAWSITMPAKQK</sequence>
<gene>
    <name evidence="1" type="ORF">FRACYDRAFT_234791</name>
</gene>
<dbReference type="KEGG" id="fcy:FRACYDRAFT_234791"/>
<organism evidence="1 2">
    <name type="scientific">Fragilariopsis cylindrus CCMP1102</name>
    <dbReference type="NCBI Taxonomy" id="635003"/>
    <lineage>
        <taxon>Eukaryota</taxon>
        <taxon>Sar</taxon>
        <taxon>Stramenopiles</taxon>
        <taxon>Ochrophyta</taxon>
        <taxon>Bacillariophyta</taxon>
        <taxon>Bacillariophyceae</taxon>
        <taxon>Bacillariophycidae</taxon>
        <taxon>Bacillariales</taxon>
        <taxon>Bacillariaceae</taxon>
        <taxon>Fragilariopsis</taxon>
    </lineage>
</organism>
<name>A0A1E7FSS8_9STRA</name>
<dbReference type="EMBL" id="KV784354">
    <property type="protein sequence ID" value="OEU21164.1"/>
    <property type="molecule type" value="Genomic_DNA"/>
</dbReference>
<accession>A0A1E7FSS8</accession>
<protein>
    <submittedName>
        <fullName evidence="1">Uncharacterized protein</fullName>
    </submittedName>
</protein>
<evidence type="ECO:0000313" key="2">
    <source>
        <dbReference type="Proteomes" id="UP000095751"/>
    </source>
</evidence>
<dbReference type="Proteomes" id="UP000095751">
    <property type="component" value="Unassembled WGS sequence"/>
</dbReference>